<evidence type="ECO:0000259" key="4">
    <source>
        <dbReference type="Pfam" id="PF23276"/>
    </source>
</evidence>
<keyword evidence="3" id="KW-0812">Transmembrane</keyword>
<feature type="repeat" description="PPR" evidence="2">
    <location>
        <begin position="859"/>
        <end position="893"/>
    </location>
</feature>
<dbReference type="PROSITE" id="PS51375">
    <property type="entry name" value="PPR"/>
    <property type="match status" value="2"/>
</dbReference>
<feature type="transmembrane region" description="Helical" evidence="3">
    <location>
        <begin position="130"/>
        <end position="154"/>
    </location>
</feature>
<proteinExistence type="predicted"/>
<sequence>MRLGIRGQTNPSRPFAVLMLSKEWGFPWQVHCGAYVAFFFTAAILFCVLEVDRVNAERTALEAEQLRKGYRGSIHYADCTQPEDAQRIRHEIGCKSDVVDYAIDVLLSAGMSTPALRDIAREGVDIQRTAYSGVASSVVLLFPVDFITFTFAVVETIYLRGNFLRMLLSSICILERLILATLIYRRSIDERCFILKVMDKFVAALLISFVGLCLMPTVTMRKVSKIWIIGSNIGFALMIAFAVLGIRGTAKLPMGLCWLQFFFARGLTSCAACCCCKSCEAEPSYDPEHQSLRNCSDSESGAPLGFFVNNTVLALLTECGMPVVAYYYYNALCLPFAMYIFHLNRPQEVKAAKGKGCEVFMNSMYHAMDWLPYMLVWFVAKFIGNFVLEDGFPLLFNTFNTQKVPIIGAPDSTEHLIPFTLYTALLWFPAMAAGDTISRRVPQFLDVTVNWKCYTYLAISIVMCVVGEALDFLLLALVTVVAAFIANFGNGFIYGLSAKFIDWKIAEEHRYTAYNLWCFVGDLGGYAGQGALSVWLADQVCNGRHYAFVCHLKKLNVTVVLWAPRVKLMLIAESVAKSRQAALERTLQRQAEEEAAQEVRRELGIYRQALRACELGAASGLPPGAGVVSYQDYALQLLLELQKAELPIDGTMYLHAVTTCEYQRSWLRVISLLREMKQNGIAVEGERIRSAYWNGVQAADEDDNVDQAFELFEQMRENQLTPEPFMYITMVRILEKHGQLARAHSVDTDFRELQMKEFSKELMIYRKRNEWQEAIGVLDKIREQNLTPTLKVFNTAMSALQRPGKWELVLELMEDMRKDGHVLDACSHTVAISAMISAGEVQRAVQQLEIMKQQKVPPTSLTYGRLIYALEEAGHPEQALYLWDELREKRIEPDRVAYEAAIRAFRSCEFWAAILELFGEMQEKDKGPSKASRESASLAAERLGLTESVMKGAVASDAGMLEAAATP</sequence>
<feature type="transmembrane region" description="Helical" evidence="3">
    <location>
        <begin position="197"/>
        <end position="220"/>
    </location>
</feature>
<dbReference type="InterPro" id="IPR011990">
    <property type="entry name" value="TPR-like_helical_dom_sf"/>
</dbReference>
<dbReference type="InterPro" id="IPR057027">
    <property type="entry name" value="TPR_mt"/>
</dbReference>
<keyword evidence="1" id="KW-0677">Repeat</keyword>
<organism evidence="5">
    <name type="scientific">Cladocopium goreaui</name>
    <dbReference type="NCBI Taxonomy" id="2562237"/>
    <lineage>
        <taxon>Eukaryota</taxon>
        <taxon>Sar</taxon>
        <taxon>Alveolata</taxon>
        <taxon>Dinophyceae</taxon>
        <taxon>Suessiales</taxon>
        <taxon>Symbiodiniaceae</taxon>
        <taxon>Cladocopium</taxon>
    </lineage>
</organism>
<feature type="transmembrane region" description="Helical" evidence="3">
    <location>
        <begin position="419"/>
        <end position="437"/>
    </location>
</feature>
<keyword evidence="3" id="KW-0472">Membrane</keyword>
<feature type="transmembrane region" description="Helical" evidence="3">
    <location>
        <begin position="449"/>
        <end position="466"/>
    </location>
</feature>
<reference evidence="5" key="1">
    <citation type="submission" date="2022-10" db="EMBL/GenBank/DDBJ databases">
        <authorList>
            <person name="Chen Y."/>
            <person name="Dougan E. K."/>
            <person name="Chan C."/>
            <person name="Rhodes N."/>
            <person name="Thang M."/>
        </authorList>
    </citation>
    <scope>NUCLEOTIDE SEQUENCE</scope>
</reference>
<keyword evidence="3" id="KW-1133">Transmembrane helix</keyword>
<feature type="transmembrane region" description="Helical" evidence="3">
    <location>
        <begin position="472"/>
        <end position="496"/>
    </location>
</feature>
<evidence type="ECO:0000256" key="1">
    <source>
        <dbReference type="ARBA" id="ARBA00022737"/>
    </source>
</evidence>
<dbReference type="Gene3D" id="1.25.40.10">
    <property type="entry name" value="Tetratricopeptide repeat domain"/>
    <property type="match status" value="2"/>
</dbReference>
<evidence type="ECO:0000313" key="5">
    <source>
        <dbReference type="EMBL" id="CAI3998502.1"/>
    </source>
</evidence>
<feature type="transmembrane region" description="Helical" evidence="3">
    <location>
        <begin position="166"/>
        <end position="185"/>
    </location>
</feature>
<feature type="transmembrane region" description="Helical" evidence="3">
    <location>
        <begin position="28"/>
        <end position="49"/>
    </location>
</feature>
<dbReference type="AlphaFoldDB" id="A0A9P1CWT8"/>
<dbReference type="PANTHER" id="PTHR47936:SF1">
    <property type="entry name" value="PENTATRICOPEPTIDE REPEAT-CONTAINING PROTEIN GUN1, CHLOROPLASTIC"/>
    <property type="match status" value="1"/>
</dbReference>
<dbReference type="EMBL" id="CAMXCT010002491">
    <property type="protein sequence ID" value="CAI3998502.1"/>
    <property type="molecule type" value="Genomic_DNA"/>
</dbReference>
<feature type="transmembrane region" description="Helical" evidence="3">
    <location>
        <begin position="370"/>
        <end position="388"/>
    </location>
</feature>
<feature type="domain" description="Pentatricopeptide repeat-containing protein-mitochondrial" evidence="4">
    <location>
        <begin position="801"/>
        <end position="920"/>
    </location>
</feature>
<comment type="caution">
    <text evidence="5">The sequence shown here is derived from an EMBL/GenBank/DDBJ whole genome shotgun (WGS) entry which is preliminary data.</text>
</comment>
<dbReference type="InterPro" id="IPR002885">
    <property type="entry name" value="PPR_rpt"/>
</dbReference>
<gene>
    <name evidence="5" type="ORF">C1SCF055_LOCUS24796</name>
</gene>
<accession>A0A9P1CWT8</accession>
<keyword evidence="7" id="KW-1185">Reference proteome</keyword>
<feature type="transmembrane region" description="Helical" evidence="3">
    <location>
        <begin position="226"/>
        <end position="246"/>
    </location>
</feature>
<protein>
    <submittedName>
        <fullName evidence="6">Battenin</fullName>
    </submittedName>
</protein>
<dbReference type="Pfam" id="PF23276">
    <property type="entry name" value="TPR_24"/>
    <property type="match status" value="1"/>
</dbReference>
<name>A0A9P1CWT8_9DINO</name>
<dbReference type="EMBL" id="CAMXCT030002491">
    <property type="protein sequence ID" value="CAL4785814.1"/>
    <property type="molecule type" value="Genomic_DNA"/>
</dbReference>
<evidence type="ECO:0000256" key="3">
    <source>
        <dbReference type="SAM" id="Phobius"/>
    </source>
</evidence>
<feature type="repeat" description="PPR" evidence="2">
    <location>
        <begin position="789"/>
        <end position="823"/>
    </location>
</feature>
<dbReference type="EMBL" id="CAMXCT020002491">
    <property type="protein sequence ID" value="CAL1151877.1"/>
    <property type="molecule type" value="Genomic_DNA"/>
</dbReference>
<dbReference type="NCBIfam" id="TIGR00756">
    <property type="entry name" value="PPR"/>
    <property type="match status" value="2"/>
</dbReference>
<reference evidence="6 7" key="2">
    <citation type="submission" date="2024-05" db="EMBL/GenBank/DDBJ databases">
        <authorList>
            <person name="Chen Y."/>
            <person name="Shah S."/>
            <person name="Dougan E. K."/>
            <person name="Thang M."/>
            <person name="Chan C."/>
        </authorList>
    </citation>
    <scope>NUCLEOTIDE SEQUENCE [LARGE SCALE GENOMIC DNA]</scope>
</reference>
<dbReference type="Proteomes" id="UP001152797">
    <property type="component" value="Unassembled WGS sequence"/>
</dbReference>
<dbReference type="PANTHER" id="PTHR47936">
    <property type="entry name" value="PPR_LONG DOMAIN-CONTAINING PROTEIN"/>
    <property type="match status" value="1"/>
</dbReference>
<dbReference type="OrthoDB" id="431495at2759"/>
<evidence type="ECO:0000313" key="7">
    <source>
        <dbReference type="Proteomes" id="UP001152797"/>
    </source>
</evidence>
<evidence type="ECO:0000256" key="2">
    <source>
        <dbReference type="PROSITE-ProRule" id="PRU00708"/>
    </source>
</evidence>
<evidence type="ECO:0000313" key="6">
    <source>
        <dbReference type="EMBL" id="CAL4785814.1"/>
    </source>
</evidence>